<dbReference type="InterPro" id="IPR001126">
    <property type="entry name" value="UmuC"/>
</dbReference>
<dbReference type="Gene3D" id="3.30.1490.100">
    <property type="entry name" value="DNA polymerase, Y-family, little finger domain"/>
    <property type="match status" value="1"/>
</dbReference>
<dbReference type="InterPro" id="IPR043128">
    <property type="entry name" value="Rev_trsase/Diguanyl_cyclase"/>
</dbReference>
<dbReference type="NCBIfam" id="NF003015">
    <property type="entry name" value="PRK03858.1"/>
    <property type="match status" value="1"/>
</dbReference>
<dbReference type="PANTHER" id="PTHR11076:SF33">
    <property type="entry name" value="DNA POLYMERASE KAPPA"/>
    <property type="match status" value="1"/>
</dbReference>
<evidence type="ECO:0000313" key="8">
    <source>
        <dbReference type="Proteomes" id="UP001501470"/>
    </source>
</evidence>
<feature type="domain" description="UmuC" evidence="6">
    <location>
        <begin position="28"/>
        <end position="208"/>
    </location>
</feature>
<keyword evidence="4" id="KW-0227">DNA damage</keyword>
<feature type="site" description="Substrate discrimination" evidence="4">
    <location>
        <position position="37"/>
    </location>
</feature>
<dbReference type="InterPro" id="IPR022880">
    <property type="entry name" value="DNApol_IV"/>
</dbReference>
<dbReference type="HAMAP" id="MF_01113">
    <property type="entry name" value="DNApol_IV"/>
    <property type="match status" value="1"/>
</dbReference>
<dbReference type="EMBL" id="BAAAQD010000008">
    <property type="protein sequence ID" value="GAA1523110.1"/>
    <property type="molecule type" value="Genomic_DNA"/>
</dbReference>
<dbReference type="NCBIfam" id="NF002677">
    <property type="entry name" value="PRK02406.1"/>
    <property type="match status" value="1"/>
</dbReference>
<feature type="region of interest" description="Disordered" evidence="5">
    <location>
        <begin position="1"/>
        <end position="20"/>
    </location>
</feature>
<dbReference type="SUPFAM" id="SSF100879">
    <property type="entry name" value="Lesion bypass DNA polymerase (Y-family), little finger domain"/>
    <property type="match status" value="1"/>
</dbReference>
<feature type="binding site" evidence="4">
    <location>
        <position position="32"/>
    </location>
    <ligand>
        <name>Mg(2+)</name>
        <dbReference type="ChEBI" id="CHEBI:18420"/>
    </ligand>
</feature>
<keyword evidence="4" id="KW-0238">DNA-binding</keyword>
<keyword evidence="4" id="KW-0235">DNA replication</keyword>
<dbReference type="Gene3D" id="3.30.70.270">
    <property type="match status" value="1"/>
</dbReference>
<dbReference type="CDD" id="cd03586">
    <property type="entry name" value="PolY_Pol_IV_kappa"/>
    <property type="match status" value="1"/>
</dbReference>
<name>A0ABP4LFZ6_9ACTN</name>
<comment type="similarity">
    <text evidence="1 4">Belongs to the DNA polymerase type-Y family.</text>
</comment>
<dbReference type="PROSITE" id="PS50173">
    <property type="entry name" value="UMUC"/>
    <property type="match status" value="1"/>
</dbReference>
<dbReference type="Gene3D" id="3.40.1170.60">
    <property type="match status" value="1"/>
</dbReference>
<evidence type="ECO:0000256" key="1">
    <source>
        <dbReference type="ARBA" id="ARBA00010945"/>
    </source>
</evidence>
<gene>
    <name evidence="7" type="primary">dinB_2</name>
    <name evidence="4" type="synonym">dinB</name>
    <name evidence="7" type="ORF">GCM10009827_044380</name>
</gene>
<keyword evidence="4" id="KW-0234">DNA repair</keyword>
<dbReference type="EC" id="2.7.7.7" evidence="4"/>
<feature type="region of interest" description="Disordered" evidence="5">
    <location>
        <begin position="407"/>
        <end position="437"/>
    </location>
</feature>
<dbReference type="Pfam" id="PF00817">
    <property type="entry name" value="IMS"/>
    <property type="match status" value="1"/>
</dbReference>
<dbReference type="InterPro" id="IPR050116">
    <property type="entry name" value="DNA_polymerase-Y"/>
</dbReference>
<keyword evidence="8" id="KW-1185">Reference proteome</keyword>
<comment type="cofactor">
    <cofactor evidence="4">
        <name>Mg(2+)</name>
        <dbReference type="ChEBI" id="CHEBI:18420"/>
    </cofactor>
    <text evidence="4">Binds 2 magnesium ions per subunit.</text>
</comment>
<feature type="active site" evidence="4">
    <location>
        <position position="127"/>
    </location>
</feature>
<keyword evidence="4" id="KW-0239">DNA-directed DNA polymerase</keyword>
<keyword evidence="4" id="KW-0460">Magnesium</keyword>
<keyword evidence="4" id="KW-0515">Mutator protein</keyword>
<keyword evidence="4" id="KW-0963">Cytoplasm</keyword>
<dbReference type="PANTHER" id="PTHR11076">
    <property type="entry name" value="DNA REPAIR POLYMERASE UMUC / TRANSFERASE FAMILY MEMBER"/>
    <property type="match status" value="1"/>
</dbReference>
<comment type="caution">
    <text evidence="7">The sequence shown here is derived from an EMBL/GenBank/DDBJ whole genome shotgun (WGS) entry which is preliminary data.</text>
</comment>
<dbReference type="Gene3D" id="1.10.150.20">
    <property type="entry name" value="5' to 3' exonuclease, C-terminal subdomain"/>
    <property type="match status" value="1"/>
</dbReference>
<organism evidence="7 8">
    <name type="scientific">Dactylosporangium maewongense</name>
    <dbReference type="NCBI Taxonomy" id="634393"/>
    <lineage>
        <taxon>Bacteria</taxon>
        <taxon>Bacillati</taxon>
        <taxon>Actinomycetota</taxon>
        <taxon>Actinomycetes</taxon>
        <taxon>Micromonosporales</taxon>
        <taxon>Micromonosporaceae</taxon>
        <taxon>Dactylosporangium</taxon>
    </lineage>
</organism>
<sequence length="437" mass="46643">MGRSQVVPRDGSGAGEFGPDADDTGCTVLHVDMDAFYASVEIRRRPELRGKAVIVGGAGPRGVVSAASYEARRFGVRSAMPGSRAQRLCPHAVFLPPDFAAYTEASRAVMAIFRDVTPLVEPLSLDEAFLDVAGARKLLGRPAEIAALIRRRVATEQRLTCSVGVASTKFMAKLGSTRAKPDGMAVVPTALALRYLHPLPVSALWGVGDRTAETLQRLGLKTVGDLAAAPLGMLRAAVGDAAAHHLHELSWARDPRRVIPDHVEKSIGAETTFDVDVSDLSIIRRTMLALSNKVAQRLRHADQAGRTIAVKIRLADFQTLSRSRTVDIPTDVAREIFEISWALFTSARPGERIRLIGVRVESLSSADGAPRQMTLGERDHGWRDAERAADAVAARFGAGLVKPASLLRGDGLRGDGNGAAPAPDPPSGPPTRHNGGR</sequence>
<dbReference type="RefSeq" id="WP_344503906.1">
    <property type="nucleotide sequence ID" value="NZ_BAAAQD010000008.1"/>
</dbReference>
<evidence type="ECO:0000259" key="6">
    <source>
        <dbReference type="PROSITE" id="PS50173"/>
    </source>
</evidence>
<feature type="binding site" evidence="4">
    <location>
        <position position="126"/>
    </location>
    <ligand>
        <name>Mg(2+)</name>
        <dbReference type="ChEBI" id="CHEBI:18420"/>
    </ligand>
</feature>
<accession>A0ABP4LFZ6</accession>
<dbReference type="InterPro" id="IPR043502">
    <property type="entry name" value="DNA/RNA_pol_sf"/>
</dbReference>
<evidence type="ECO:0000256" key="3">
    <source>
        <dbReference type="ARBA" id="ARBA00049244"/>
    </source>
</evidence>
<evidence type="ECO:0000256" key="4">
    <source>
        <dbReference type="HAMAP-Rule" id="MF_01113"/>
    </source>
</evidence>
<comment type="function">
    <text evidence="2 4">Poorly processive, error-prone DNA polymerase involved in untargeted mutagenesis. Copies undamaged DNA at stalled replication forks, which arise in vivo from mismatched or misaligned primer ends. These misaligned primers can be extended by PolIV. Exhibits no 3'-5' exonuclease (proofreading) activity. May be involved in translesional synthesis, in conjunction with the beta clamp from PolIII.</text>
</comment>
<evidence type="ECO:0000313" key="7">
    <source>
        <dbReference type="EMBL" id="GAA1523110.1"/>
    </source>
</evidence>
<proteinExistence type="inferred from homology"/>
<dbReference type="NCBIfam" id="NF002882">
    <property type="entry name" value="PRK03348.1"/>
    <property type="match status" value="1"/>
</dbReference>
<dbReference type="SUPFAM" id="SSF56672">
    <property type="entry name" value="DNA/RNA polymerases"/>
    <property type="match status" value="1"/>
</dbReference>
<dbReference type="Proteomes" id="UP001501470">
    <property type="component" value="Unassembled WGS sequence"/>
</dbReference>
<dbReference type="InterPro" id="IPR017961">
    <property type="entry name" value="DNA_pol_Y-fam_little_finger"/>
</dbReference>
<comment type="subcellular location">
    <subcellularLocation>
        <location evidence="4">Cytoplasm</location>
    </subcellularLocation>
</comment>
<dbReference type="InterPro" id="IPR036775">
    <property type="entry name" value="DNA_pol_Y-fam_lit_finger_sf"/>
</dbReference>
<dbReference type="Pfam" id="PF11799">
    <property type="entry name" value="IMS_C"/>
    <property type="match status" value="1"/>
</dbReference>
<reference evidence="8" key="1">
    <citation type="journal article" date="2019" name="Int. J. Syst. Evol. Microbiol.">
        <title>The Global Catalogue of Microorganisms (GCM) 10K type strain sequencing project: providing services to taxonomists for standard genome sequencing and annotation.</title>
        <authorList>
            <consortium name="The Broad Institute Genomics Platform"/>
            <consortium name="The Broad Institute Genome Sequencing Center for Infectious Disease"/>
            <person name="Wu L."/>
            <person name="Ma J."/>
        </authorList>
    </citation>
    <scope>NUCLEOTIDE SEQUENCE [LARGE SCALE GENOMIC DNA]</scope>
    <source>
        <strain evidence="8">JCM 15933</strain>
    </source>
</reference>
<protein>
    <recommendedName>
        <fullName evidence="4">DNA polymerase IV</fullName>
        <shortName evidence="4">Pol IV</shortName>
        <ecNumber evidence="4">2.7.7.7</ecNumber>
    </recommendedName>
</protein>
<comment type="subunit">
    <text evidence="4">Monomer.</text>
</comment>
<keyword evidence="4" id="KW-0808">Transferase</keyword>
<evidence type="ECO:0000256" key="5">
    <source>
        <dbReference type="SAM" id="MobiDB-lite"/>
    </source>
</evidence>
<comment type="catalytic activity">
    <reaction evidence="3 4">
        <text>DNA(n) + a 2'-deoxyribonucleoside 5'-triphosphate = DNA(n+1) + diphosphate</text>
        <dbReference type="Rhea" id="RHEA:22508"/>
        <dbReference type="Rhea" id="RHEA-COMP:17339"/>
        <dbReference type="Rhea" id="RHEA-COMP:17340"/>
        <dbReference type="ChEBI" id="CHEBI:33019"/>
        <dbReference type="ChEBI" id="CHEBI:61560"/>
        <dbReference type="ChEBI" id="CHEBI:173112"/>
        <dbReference type="EC" id="2.7.7.7"/>
    </reaction>
</comment>
<keyword evidence="4" id="KW-0548">Nucleotidyltransferase</keyword>
<keyword evidence="4" id="KW-0479">Metal-binding</keyword>
<evidence type="ECO:0000256" key="2">
    <source>
        <dbReference type="ARBA" id="ARBA00025589"/>
    </source>
</evidence>